<dbReference type="InterPro" id="IPR037523">
    <property type="entry name" value="VOC_core"/>
</dbReference>
<evidence type="ECO:0000313" key="3">
    <source>
        <dbReference type="Proteomes" id="UP001216150"/>
    </source>
</evidence>
<dbReference type="AlphaFoldDB" id="A0AAD6GRX9"/>
<dbReference type="Gene3D" id="3.10.180.10">
    <property type="entry name" value="2,3-Dihydroxybiphenyl 1,2-Dioxygenase, domain 1"/>
    <property type="match status" value="1"/>
</dbReference>
<dbReference type="SUPFAM" id="SSF54593">
    <property type="entry name" value="Glyoxalase/Bleomycin resistance protein/Dihydroxybiphenyl dioxygenase"/>
    <property type="match status" value="1"/>
</dbReference>
<evidence type="ECO:0000259" key="1">
    <source>
        <dbReference type="PROSITE" id="PS51819"/>
    </source>
</evidence>
<protein>
    <submittedName>
        <fullName evidence="2">Trihydroxytoluene oxygenase</fullName>
    </submittedName>
</protein>
<reference evidence="2 3" key="1">
    <citation type="journal article" date="2023" name="IMA Fungus">
        <title>Comparative genomic study of the Penicillium genus elucidates a diverse pangenome and 15 lateral gene transfer events.</title>
        <authorList>
            <person name="Petersen C."/>
            <person name="Sorensen T."/>
            <person name="Nielsen M.R."/>
            <person name="Sondergaard T.E."/>
            <person name="Sorensen J.L."/>
            <person name="Fitzpatrick D.A."/>
            <person name="Frisvad J.C."/>
            <person name="Nielsen K.L."/>
        </authorList>
    </citation>
    <scope>NUCLEOTIDE SEQUENCE [LARGE SCALE GENOMIC DNA]</scope>
    <source>
        <strain evidence="2 3">IBT 29057</strain>
    </source>
</reference>
<dbReference type="InterPro" id="IPR029068">
    <property type="entry name" value="Glyas_Bleomycin-R_OHBP_Dase"/>
</dbReference>
<name>A0AAD6GRX9_9EURO</name>
<keyword evidence="3" id="KW-1185">Reference proteome</keyword>
<comment type="caution">
    <text evidence="2">The sequence shown here is derived from an EMBL/GenBank/DDBJ whole genome shotgun (WGS) entry which is preliminary data.</text>
</comment>
<dbReference type="Proteomes" id="UP001216150">
    <property type="component" value="Unassembled WGS sequence"/>
</dbReference>
<proteinExistence type="predicted"/>
<dbReference type="PROSITE" id="PS51819">
    <property type="entry name" value="VOC"/>
    <property type="match status" value="1"/>
</dbReference>
<accession>A0AAD6GRX9</accession>
<organism evidence="2 3">
    <name type="scientific">Penicillium hetheringtonii</name>
    <dbReference type="NCBI Taxonomy" id="911720"/>
    <lineage>
        <taxon>Eukaryota</taxon>
        <taxon>Fungi</taxon>
        <taxon>Dikarya</taxon>
        <taxon>Ascomycota</taxon>
        <taxon>Pezizomycotina</taxon>
        <taxon>Eurotiomycetes</taxon>
        <taxon>Eurotiomycetidae</taxon>
        <taxon>Eurotiales</taxon>
        <taxon>Aspergillaceae</taxon>
        <taxon>Penicillium</taxon>
    </lineage>
</organism>
<gene>
    <name evidence="2" type="ORF">N7450_005426</name>
</gene>
<feature type="domain" description="VOC" evidence="1">
    <location>
        <begin position="137"/>
        <end position="247"/>
    </location>
</feature>
<dbReference type="EMBL" id="JAQJAC010000004">
    <property type="protein sequence ID" value="KAJ5585639.1"/>
    <property type="molecule type" value="Genomic_DNA"/>
</dbReference>
<evidence type="ECO:0000313" key="2">
    <source>
        <dbReference type="EMBL" id="KAJ5585639.1"/>
    </source>
</evidence>
<sequence>MRPTSLYWTLDFRLRTRPRDKYSNTDTAPIANCTILRRIPISFWEIYLKQAAALPDNSPVEELAYTPGAGSLVTITDPEHHQEPINPPGEQPPQKKIILNFPSEKLHIRKFNRFEPGSAAVYKIRSRNLNTADSTFQLDHFGLSTQNFESQLQFYTSTFNIVPTDFVYIEQDSQRIPITVFIHLDLVKEPVDHHAFFLGANSKKSLVHHCSFEGYPPAWGVGLHVLGSQILDYWWDISGNIVEHYADGDLVNAETPIGYVPAGPDSLAIWGPRVPAAYLE</sequence>